<protein>
    <submittedName>
        <fullName evidence="1">Uncharacterized protein</fullName>
    </submittedName>
</protein>
<name>T1GTS8_MEGSC</name>
<keyword evidence="2" id="KW-1185">Reference proteome</keyword>
<evidence type="ECO:0000313" key="2">
    <source>
        <dbReference type="Proteomes" id="UP000015102"/>
    </source>
</evidence>
<dbReference type="EnsemblMetazoa" id="MESCA007119-RA">
    <property type="protein sequence ID" value="MESCA007119-PA"/>
    <property type="gene ID" value="MESCA007119"/>
</dbReference>
<accession>T1GTS8</accession>
<evidence type="ECO:0000313" key="1">
    <source>
        <dbReference type="EnsemblMetazoa" id="MESCA007119-PA"/>
    </source>
</evidence>
<dbReference type="HOGENOM" id="CLU_2796865_0_0_1"/>
<dbReference type="EMBL" id="CAQQ02389920">
    <property type="status" value="NOT_ANNOTATED_CDS"/>
    <property type="molecule type" value="Genomic_DNA"/>
</dbReference>
<proteinExistence type="predicted"/>
<sequence>MVKVKQHLLTSEVKDNLVAVSFSPQLAPGKEIEHLLEEYFQNIALNSKGKNLMGKRARFQLFFPLLNC</sequence>
<reference evidence="1" key="2">
    <citation type="submission" date="2015-06" db="UniProtKB">
        <authorList>
            <consortium name="EnsemblMetazoa"/>
        </authorList>
    </citation>
    <scope>IDENTIFICATION</scope>
</reference>
<dbReference type="AlphaFoldDB" id="T1GTS8"/>
<organism evidence="1 2">
    <name type="scientific">Megaselia scalaris</name>
    <name type="common">Humpbacked fly</name>
    <name type="synonym">Phora scalaris</name>
    <dbReference type="NCBI Taxonomy" id="36166"/>
    <lineage>
        <taxon>Eukaryota</taxon>
        <taxon>Metazoa</taxon>
        <taxon>Ecdysozoa</taxon>
        <taxon>Arthropoda</taxon>
        <taxon>Hexapoda</taxon>
        <taxon>Insecta</taxon>
        <taxon>Pterygota</taxon>
        <taxon>Neoptera</taxon>
        <taxon>Endopterygota</taxon>
        <taxon>Diptera</taxon>
        <taxon>Brachycera</taxon>
        <taxon>Muscomorpha</taxon>
        <taxon>Platypezoidea</taxon>
        <taxon>Phoridae</taxon>
        <taxon>Megaseliini</taxon>
        <taxon>Megaselia</taxon>
    </lineage>
</organism>
<dbReference type="Proteomes" id="UP000015102">
    <property type="component" value="Unassembled WGS sequence"/>
</dbReference>
<dbReference type="EMBL" id="CAQQ02389919">
    <property type="status" value="NOT_ANNOTATED_CDS"/>
    <property type="molecule type" value="Genomic_DNA"/>
</dbReference>
<reference evidence="2" key="1">
    <citation type="submission" date="2013-02" db="EMBL/GenBank/DDBJ databases">
        <authorList>
            <person name="Hughes D."/>
        </authorList>
    </citation>
    <scope>NUCLEOTIDE SEQUENCE</scope>
    <source>
        <strain>Durham</strain>
        <strain evidence="2">NC isolate 2 -- Noor lab</strain>
    </source>
</reference>